<evidence type="ECO:0000256" key="1">
    <source>
        <dbReference type="ARBA" id="ARBA00010378"/>
    </source>
</evidence>
<comment type="similarity">
    <text evidence="1">Belongs to the CbxX/CfxQ family.</text>
</comment>
<feature type="region of interest" description="Disordered" evidence="4">
    <location>
        <begin position="171"/>
        <end position="212"/>
    </location>
</feature>
<accession>A0A517P3H7</accession>
<dbReference type="FunFam" id="3.40.50.300:FF:000216">
    <property type="entry name" value="Type VII secretion ATPase EccA"/>
    <property type="match status" value="1"/>
</dbReference>
<proteinExistence type="inferred from homology"/>
<dbReference type="InterPro" id="IPR027417">
    <property type="entry name" value="P-loop_NTPase"/>
</dbReference>
<feature type="domain" description="AAA+ ATPase" evidence="5">
    <location>
        <begin position="264"/>
        <end position="403"/>
    </location>
</feature>
<evidence type="ECO:0000259" key="5">
    <source>
        <dbReference type="SMART" id="SM00382"/>
    </source>
</evidence>
<dbReference type="InterPro" id="IPR003959">
    <property type="entry name" value="ATPase_AAA_core"/>
</dbReference>
<dbReference type="Pfam" id="PF00004">
    <property type="entry name" value="AAA"/>
    <property type="match status" value="1"/>
</dbReference>
<dbReference type="RefSeq" id="WP_145421923.1">
    <property type="nucleotide sequence ID" value="NZ_CP036526.1"/>
</dbReference>
<dbReference type="InterPro" id="IPR000641">
    <property type="entry name" value="CbxX/CfxQ"/>
</dbReference>
<dbReference type="InterPro" id="IPR041627">
    <property type="entry name" value="AAA_lid_6"/>
</dbReference>
<dbReference type="Gene3D" id="1.10.8.60">
    <property type="match status" value="1"/>
</dbReference>
<dbReference type="AlphaFoldDB" id="A0A517P3H7"/>
<evidence type="ECO:0000313" key="7">
    <source>
        <dbReference type="Proteomes" id="UP000319817"/>
    </source>
</evidence>
<dbReference type="PANTHER" id="PTHR43392">
    <property type="entry name" value="AAA-TYPE ATPASE FAMILY PROTEIN / ANKYRIN REPEAT FAMILY PROTEIN"/>
    <property type="match status" value="1"/>
</dbReference>
<dbReference type="SUPFAM" id="SSF52540">
    <property type="entry name" value="P-loop containing nucleoside triphosphate hydrolases"/>
    <property type="match status" value="1"/>
</dbReference>
<evidence type="ECO:0000313" key="6">
    <source>
        <dbReference type="EMBL" id="QDT13924.1"/>
    </source>
</evidence>
<dbReference type="PANTHER" id="PTHR43392:SF2">
    <property type="entry name" value="AAA-TYPE ATPASE FAMILY PROTEIN _ ANKYRIN REPEAT FAMILY PROTEIN"/>
    <property type="match status" value="1"/>
</dbReference>
<gene>
    <name evidence="6" type="primary">spoVK_2</name>
    <name evidence="6" type="ORF">K239x_59440</name>
</gene>
<dbReference type="Proteomes" id="UP000319817">
    <property type="component" value="Chromosome"/>
</dbReference>
<evidence type="ECO:0000256" key="3">
    <source>
        <dbReference type="ARBA" id="ARBA00022840"/>
    </source>
</evidence>
<sequence length="549" mass="61078">MNPVDDARLIGMLRRVIRDCGKLYQHCGSWMVKRYPTLIEGNADQFVALMDDLHRGLLIKVYVTIVRADDRWTGPEKLVAAAMIEHLWGEELAGRQLREAATGLFQQADRLNWESLVAPFVRYHPLADSKAQVETIVMRLANLVAKCDGQTMPEESVALHTLQREIDAALHPAKPDETLAPLSTPSSKRRSQLAQEKEQAQQTLPDTPAEPISDADRQAKLAKAMGELDTLIGLRGVKERVRSYANFLRLQQERRDAGLTTMPISLHMSFIGNPGTGKTTVARIVGQILGAMGTLPSGHVVETDRSGLVAEYAGQTAPKTNKLCDAAIGGVLFIDEAYSLIDASGDDAYGREAIQTLLKRMEDDRDSMAVVLAGYCDEMEQMIRSNPGLSSRINTQIEFDDYSPADLGHIFESMCNENQYQLPSDARHRLLLGFHELYNKRDRHFGNGRLVRNAFEDTVRHLADRIAEVSELTELLLTKFTVEDISVPGLSSSRLAELACQPHRLRIVCQQCNRHVRIQPAALGGKIKCNKCEHVQHASWAEVSELPAC</sequence>
<dbReference type="InterPro" id="IPR003593">
    <property type="entry name" value="AAA+_ATPase"/>
</dbReference>
<keyword evidence="3" id="KW-0067">ATP-binding</keyword>
<dbReference type="GO" id="GO:0005524">
    <property type="term" value="F:ATP binding"/>
    <property type="evidence" value="ECO:0007669"/>
    <property type="project" value="UniProtKB-KW"/>
</dbReference>
<dbReference type="Gene3D" id="3.40.50.300">
    <property type="entry name" value="P-loop containing nucleotide triphosphate hydrolases"/>
    <property type="match status" value="1"/>
</dbReference>
<dbReference type="GO" id="GO:0016887">
    <property type="term" value="F:ATP hydrolysis activity"/>
    <property type="evidence" value="ECO:0007669"/>
    <property type="project" value="InterPro"/>
</dbReference>
<dbReference type="OrthoDB" id="9806903at2"/>
<protein>
    <submittedName>
        <fullName evidence="6">Stage V sporulation protein K</fullName>
    </submittedName>
</protein>
<evidence type="ECO:0000256" key="4">
    <source>
        <dbReference type="SAM" id="MobiDB-lite"/>
    </source>
</evidence>
<name>A0A517P3H7_9BACT</name>
<dbReference type="EMBL" id="CP036526">
    <property type="protein sequence ID" value="QDT13924.1"/>
    <property type="molecule type" value="Genomic_DNA"/>
</dbReference>
<dbReference type="PRINTS" id="PR00819">
    <property type="entry name" value="CBXCFQXSUPER"/>
</dbReference>
<organism evidence="6 7">
    <name type="scientific">Stieleria marina</name>
    <dbReference type="NCBI Taxonomy" id="1930275"/>
    <lineage>
        <taxon>Bacteria</taxon>
        <taxon>Pseudomonadati</taxon>
        <taxon>Planctomycetota</taxon>
        <taxon>Planctomycetia</taxon>
        <taxon>Pirellulales</taxon>
        <taxon>Pirellulaceae</taxon>
        <taxon>Stieleria</taxon>
    </lineage>
</organism>
<reference evidence="6 7" key="1">
    <citation type="submission" date="2019-02" db="EMBL/GenBank/DDBJ databases">
        <title>Deep-cultivation of Planctomycetes and their phenomic and genomic characterization uncovers novel biology.</title>
        <authorList>
            <person name="Wiegand S."/>
            <person name="Jogler M."/>
            <person name="Boedeker C."/>
            <person name="Pinto D."/>
            <person name="Vollmers J."/>
            <person name="Rivas-Marin E."/>
            <person name="Kohn T."/>
            <person name="Peeters S.H."/>
            <person name="Heuer A."/>
            <person name="Rast P."/>
            <person name="Oberbeckmann S."/>
            <person name="Bunk B."/>
            <person name="Jeske O."/>
            <person name="Meyerdierks A."/>
            <person name="Storesund J.E."/>
            <person name="Kallscheuer N."/>
            <person name="Luecker S."/>
            <person name="Lage O.M."/>
            <person name="Pohl T."/>
            <person name="Merkel B.J."/>
            <person name="Hornburger P."/>
            <person name="Mueller R.-W."/>
            <person name="Bruemmer F."/>
            <person name="Labrenz M."/>
            <person name="Spormann A.M."/>
            <person name="Op den Camp H."/>
            <person name="Overmann J."/>
            <person name="Amann R."/>
            <person name="Jetten M.S.M."/>
            <person name="Mascher T."/>
            <person name="Medema M.H."/>
            <person name="Devos D.P."/>
            <person name="Kaster A.-K."/>
            <person name="Ovreas L."/>
            <person name="Rohde M."/>
            <person name="Galperin M.Y."/>
            <person name="Jogler C."/>
        </authorList>
    </citation>
    <scope>NUCLEOTIDE SEQUENCE [LARGE SCALE GENOMIC DNA]</scope>
    <source>
        <strain evidence="6 7">K23_9</strain>
    </source>
</reference>
<keyword evidence="2" id="KW-0547">Nucleotide-binding</keyword>
<evidence type="ECO:0000256" key="2">
    <source>
        <dbReference type="ARBA" id="ARBA00022741"/>
    </source>
</evidence>
<keyword evidence="7" id="KW-1185">Reference proteome</keyword>
<dbReference type="Pfam" id="PF17866">
    <property type="entry name" value="AAA_lid_6"/>
    <property type="match status" value="1"/>
</dbReference>
<dbReference type="InterPro" id="IPR050773">
    <property type="entry name" value="CbxX/CfxQ_RuBisCO_ESX"/>
</dbReference>
<dbReference type="SMART" id="SM00382">
    <property type="entry name" value="AAA"/>
    <property type="match status" value="1"/>
</dbReference>